<evidence type="ECO:0000313" key="18">
    <source>
        <dbReference type="Proteomes" id="UP000078113"/>
    </source>
</evidence>
<evidence type="ECO:0000256" key="1">
    <source>
        <dbReference type="ARBA" id="ARBA00001947"/>
    </source>
</evidence>
<feature type="coiled-coil region" evidence="15">
    <location>
        <begin position="279"/>
        <end position="376"/>
    </location>
</feature>
<evidence type="ECO:0000256" key="2">
    <source>
        <dbReference type="ARBA" id="ARBA00004123"/>
    </source>
</evidence>
<keyword evidence="12" id="KW-0234">DNA repair</keyword>
<dbReference type="GO" id="GO:0007004">
    <property type="term" value="P:telomere maintenance via telomerase"/>
    <property type="evidence" value="ECO:0007669"/>
    <property type="project" value="TreeGrafter"/>
</dbReference>
<evidence type="ECO:0000256" key="14">
    <source>
        <dbReference type="ARBA" id="ARBA00049360"/>
    </source>
</evidence>
<dbReference type="PANTHER" id="PTHR18867">
    <property type="entry name" value="RAD50"/>
    <property type="match status" value="1"/>
</dbReference>
<dbReference type="Proteomes" id="UP000078113">
    <property type="component" value="Unassembled WGS sequence"/>
</dbReference>
<dbReference type="GO" id="GO:0000794">
    <property type="term" value="C:condensed nuclear chromosome"/>
    <property type="evidence" value="ECO:0007669"/>
    <property type="project" value="TreeGrafter"/>
</dbReference>
<dbReference type="GO" id="GO:0016887">
    <property type="term" value="F:ATP hydrolysis activity"/>
    <property type="evidence" value="ECO:0007669"/>
    <property type="project" value="InterPro"/>
</dbReference>
<dbReference type="FunFam" id="3.40.50.300:FF:000947">
    <property type="entry name" value="DNA repair protein RAD50"/>
    <property type="match status" value="1"/>
</dbReference>
<keyword evidence="6" id="KW-0158">Chromosome</keyword>
<dbReference type="GO" id="GO:0000722">
    <property type="term" value="P:telomere maintenance via recombination"/>
    <property type="evidence" value="ECO:0007669"/>
    <property type="project" value="TreeGrafter"/>
</dbReference>
<dbReference type="InterPro" id="IPR038729">
    <property type="entry name" value="Rad50/SbcC_AAA"/>
</dbReference>
<dbReference type="Pfam" id="PF13476">
    <property type="entry name" value="AAA_23"/>
    <property type="match status" value="1"/>
</dbReference>
<dbReference type="GO" id="GO:0006302">
    <property type="term" value="P:double-strand break repair"/>
    <property type="evidence" value="ECO:0007669"/>
    <property type="project" value="InterPro"/>
</dbReference>
<dbReference type="PANTHER" id="PTHR18867:SF12">
    <property type="entry name" value="DNA REPAIR PROTEIN RAD50"/>
    <property type="match status" value="1"/>
</dbReference>
<dbReference type="InterPro" id="IPR027417">
    <property type="entry name" value="P-loop_NTPase"/>
</dbReference>
<comment type="caution">
    <text evidence="17">The sequence shown here is derived from an EMBL/GenBank/DDBJ whole genome shotgun (WGS) entry which is preliminary data.</text>
</comment>
<evidence type="ECO:0000256" key="8">
    <source>
        <dbReference type="ARBA" id="ARBA00022763"/>
    </source>
</evidence>
<gene>
    <name evidence="17" type="ORF">A4X09_0g98</name>
</gene>
<keyword evidence="10" id="KW-0862">Zinc</keyword>
<organism evidence="17 18">
    <name type="scientific">Tilletia walkeri</name>
    <dbReference type="NCBI Taxonomy" id="117179"/>
    <lineage>
        <taxon>Eukaryota</taxon>
        <taxon>Fungi</taxon>
        <taxon>Dikarya</taxon>
        <taxon>Basidiomycota</taxon>
        <taxon>Ustilaginomycotina</taxon>
        <taxon>Exobasidiomycetes</taxon>
        <taxon>Tilletiales</taxon>
        <taxon>Tilletiaceae</taxon>
        <taxon>Tilletia</taxon>
    </lineage>
</organism>
<keyword evidence="11 15" id="KW-0175">Coiled coil</keyword>
<dbReference type="GO" id="GO:0046872">
    <property type="term" value="F:metal ion binding"/>
    <property type="evidence" value="ECO:0007669"/>
    <property type="project" value="UniProtKB-KW"/>
</dbReference>
<evidence type="ECO:0000256" key="6">
    <source>
        <dbReference type="ARBA" id="ARBA00022454"/>
    </source>
</evidence>
<dbReference type="EMBL" id="LWDG02000002">
    <property type="protein sequence ID" value="KAE8272225.1"/>
    <property type="molecule type" value="Genomic_DNA"/>
</dbReference>
<protein>
    <recommendedName>
        <fullName evidence="5">DNA repair protein RAD50</fullName>
    </recommendedName>
</protein>
<comment type="subcellular location">
    <subcellularLocation>
        <location evidence="3">Chromosome</location>
    </subcellularLocation>
    <subcellularLocation>
        <location evidence="2">Nucleus</location>
    </subcellularLocation>
</comment>
<dbReference type="GO" id="GO:0003691">
    <property type="term" value="F:double-stranded telomeric DNA binding"/>
    <property type="evidence" value="ECO:0007669"/>
    <property type="project" value="TreeGrafter"/>
</dbReference>
<dbReference type="GO" id="GO:0030870">
    <property type="term" value="C:Mre11 complex"/>
    <property type="evidence" value="ECO:0007669"/>
    <property type="project" value="InterPro"/>
</dbReference>
<reference evidence="17" key="1">
    <citation type="submission" date="2016-04" db="EMBL/GenBank/DDBJ databases">
        <authorList>
            <person name="Nguyen H.D."/>
            <person name="Samba Siva P."/>
            <person name="Cullis J."/>
            <person name="Levesque C.A."/>
            <person name="Hambleton S."/>
        </authorList>
    </citation>
    <scope>NUCLEOTIDE SEQUENCE</scope>
    <source>
        <strain evidence="17">DAOMC 236422</strain>
    </source>
</reference>
<dbReference type="NCBIfam" id="TIGR00606">
    <property type="entry name" value="rad50"/>
    <property type="match status" value="1"/>
</dbReference>
<comment type="cofactor">
    <cofactor evidence="1">
        <name>Zn(2+)</name>
        <dbReference type="ChEBI" id="CHEBI:29105"/>
    </cofactor>
</comment>
<evidence type="ECO:0000256" key="4">
    <source>
        <dbReference type="ARBA" id="ARBA00009439"/>
    </source>
</evidence>
<keyword evidence="8" id="KW-0227">DNA damage</keyword>
<dbReference type="FunFam" id="3.40.50.300:FF:001195">
    <property type="entry name" value="DNA repair protein rad50"/>
    <property type="match status" value="1"/>
</dbReference>
<comment type="catalytic activity">
    <reaction evidence="14">
        <text>ATP + H2O = ADP + phosphate + H(+)</text>
        <dbReference type="Rhea" id="RHEA:13065"/>
        <dbReference type="ChEBI" id="CHEBI:15377"/>
        <dbReference type="ChEBI" id="CHEBI:15378"/>
        <dbReference type="ChEBI" id="CHEBI:30616"/>
        <dbReference type="ChEBI" id="CHEBI:43474"/>
        <dbReference type="ChEBI" id="CHEBI:456216"/>
    </reaction>
</comment>
<dbReference type="GO" id="GO:0051880">
    <property type="term" value="F:G-quadruplex DNA binding"/>
    <property type="evidence" value="ECO:0007669"/>
    <property type="project" value="TreeGrafter"/>
</dbReference>
<dbReference type="GO" id="GO:0070192">
    <property type="term" value="P:chromosome organization involved in meiotic cell cycle"/>
    <property type="evidence" value="ECO:0007669"/>
    <property type="project" value="TreeGrafter"/>
</dbReference>
<feature type="coiled-coil region" evidence="15">
    <location>
        <begin position="732"/>
        <end position="801"/>
    </location>
</feature>
<evidence type="ECO:0000256" key="7">
    <source>
        <dbReference type="ARBA" id="ARBA00022723"/>
    </source>
</evidence>
<dbReference type="SUPFAM" id="SSF52540">
    <property type="entry name" value="P-loop containing nucleoside triphosphate hydrolases"/>
    <property type="match status" value="1"/>
</dbReference>
<dbReference type="InterPro" id="IPR004584">
    <property type="entry name" value="Rad50_eukaryotes"/>
</dbReference>
<reference evidence="17" key="2">
    <citation type="journal article" date="2019" name="IMA Fungus">
        <title>Genome sequencing and comparison of five Tilletia species to identify candidate genes for the detection of regulated species infecting wheat.</title>
        <authorList>
            <person name="Nguyen H.D.T."/>
            <person name="Sultana T."/>
            <person name="Kesanakurti P."/>
            <person name="Hambleton S."/>
        </authorList>
    </citation>
    <scope>NUCLEOTIDE SEQUENCE</scope>
    <source>
        <strain evidence="17">DAOMC 236422</strain>
    </source>
</reference>
<dbReference type="GO" id="GO:0043047">
    <property type="term" value="F:single-stranded telomeric DNA binding"/>
    <property type="evidence" value="ECO:0007669"/>
    <property type="project" value="TreeGrafter"/>
</dbReference>
<evidence type="ECO:0000256" key="12">
    <source>
        <dbReference type="ARBA" id="ARBA00023204"/>
    </source>
</evidence>
<dbReference type="Gene3D" id="3.40.50.300">
    <property type="entry name" value="P-loop containing nucleotide triphosphate hydrolases"/>
    <property type="match status" value="2"/>
</dbReference>
<feature type="domain" description="Rad50/SbcC-type AAA" evidence="16">
    <location>
        <begin position="6"/>
        <end position="223"/>
    </location>
</feature>
<keyword evidence="13" id="KW-0539">Nucleus</keyword>
<feature type="coiled-coil region" evidence="15">
    <location>
        <begin position="838"/>
        <end position="970"/>
    </location>
</feature>
<accession>A0A8X7NH19</accession>
<proteinExistence type="inferred from homology"/>
<keyword evidence="18" id="KW-1185">Reference proteome</keyword>
<evidence type="ECO:0000313" key="17">
    <source>
        <dbReference type="EMBL" id="KAE8272225.1"/>
    </source>
</evidence>
<keyword evidence="9" id="KW-0378">Hydrolase</keyword>
<feature type="coiled-coil region" evidence="15">
    <location>
        <begin position="403"/>
        <end position="677"/>
    </location>
</feature>
<evidence type="ECO:0000256" key="3">
    <source>
        <dbReference type="ARBA" id="ARBA00004286"/>
    </source>
</evidence>
<sequence>MASLDKLAIRNIRSFDNNISVIQFHSPLTVIVGQNGSGKTTIIECLNYITTGNMPPNTKGGAFIHDPKLVNEKEVKAQVRLRFYDRQGDRYNAVRNLQVTTKKGGNLSMSTLEGLLQLDMEDKDKVGGKRKRNTTISTRCAELDEEIPRLLGVSQSILENVIFCHQEDSNWPLSEPAKLKTKFDNIFEATKFTKALKHIKDLHKERVADAKADKVRLESLQEDRGRATGIRDKKAKLEAERVAKDAERQRLEEQSIKVAADNTKWADAHSDFRERLAHAEALEGKEKLLRENMEALGNSMIAIEENDEELQARKADFQQHLEAQRAKSQKLKQTIGEKRASHAQQDNKYKEEFGRMRSLQNEKERHETAVQNQKLLIRNISMEVGIKGFDIEALDEDEIANFLTKLRGQADKAERTYDQLKIDLRAALSELDNKHSEAKGDVKAKRMQQQAQNDAVRKANVDIKRLEDELEELPISEQNVEAAKKESEEAAMKLQEQRDALNRADFEDRMRALNVKLRESEELKDEANQELTGLHAHADFRARLTLKENDRDAKKETLDNLMNKSNEAMRALSGRDADINTFERDVERLVNTQEEKLAEARRGRAKEERELQQVQFSLSSKRNQLKEKEKVVADVETKVKTSLRRGDETFDSLPAMIESMEKTLADEQESMSMAEATMKFLEMVVKKGNSDHVCFTCNRSLEDEEMPEFDKRTASLLKRWQSYRTPQAGDDLRKLKQELSEVKMLRAKEQEIQKLKANEIGGLKVSVKEDEERLQKLTQTLETSAAKLEAMEREAKELAILKRNSVEAARVSMDLKALDNDISGLQDDLATAGNTRSAEEVQASIAKLTEEIKKYKRDLKTVTDERDSARANLAHLERASHRAELDRRDKEQSFERSRSKLAELENLKEVLKKGKEAMKRLEAEVASAMSTQTRVYEDLESERSEQDRKLAAAQKEVAALQKYCKQVQDAGEVVQEWIKNGGDDQLRDCESGMKDLKVGMDRILSDIAKVEQEKATVDADLQQARATERNLDDNIRYRALSRSADEIKAQIQEIELQKLYEGRVQYAQKYEAGKKKENEINGNIQHLRGVIQGLRDQITGHANDLKTHYSNIDRKFTEQLVKFKTNELANFDLEKTAKAVDAAILKYHSIKMEEINEHIRYLWSKTYQGTDIDTIMIKSDPDGGKGTKSYNYRVCMVKDTVEMDMRGRCSAGQKVLASIIIRLALSDSFSTNCGILALDEPTTNLDKDNIDALAASLADLIKDRAKSNFQLIVITHDEDFLGRLGQQDVIEHYWRVSRNAQQVSVGTGKGLLTRNGRLDEGFDDANTDLRICSSLSSALLVEIGDHC</sequence>
<evidence type="ECO:0000256" key="5">
    <source>
        <dbReference type="ARBA" id="ARBA00017893"/>
    </source>
</evidence>
<evidence type="ECO:0000256" key="9">
    <source>
        <dbReference type="ARBA" id="ARBA00022801"/>
    </source>
</evidence>
<evidence type="ECO:0000256" key="15">
    <source>
        <dbReference type="SAM" id="Coils"/>
    </source>
</evidence>
<evidence type="ECO:0000256" key="13">
    <source>
        <dbReference type="ARBA" id="ARBA00023242"/>
    </source>
</evidence>
<evidence type="ECO:0000256" key="10">
    <source>
        <dbReference type="ARBA" id="ARBA00022833"/>
    </source>
</evidence>
<feature type="coiled-coil region" evidence="15">
    <location>
        <begin position="1007"/>
        <end position="1057"/>
    </location>
</feature>
<evidence type="ECO:0000256" key="11">
    <source>
        <dbReference type="ARBA" id="ARBA00023054"/>
    </source>
</evidence>
<evidence type="ECO:0000259" key="16">
    <source>
        <dbReference type="Pfam" id="PF13476"/>
    </source>
</evidence>
<keyword evidence="7" id="KW-0479">Metal-binding</keyword>
<name>A0A8X7NH19_9BASI</name>
<comment type="similarity">
    <text evidence="4">Belongs to the SMC family. RAD50 subfamily.</text>
</comment>